<dbReference type="AlphaFoldDB" id="A0ABD0YU27"/>
<sequence length="142" mass="16377">MKRYQKRKALIVRMDFEDSDREEDDEKCDEEGQIFAGEDLGTSETTQLTDCSQETKPRIVSEGKENGLTTKQAMARRRSSQTMKKNTDIEKQTINKKNIDPVNNYKGKNFSALGSSGYPLEFFKVVYKRNIKIDTIECYLCP</sequence>
<gene>
    <name evidence="2" type="ORF">AAG570_006359</name>
</gene>
<feature type="region of interest" description="Disordered" evidence="1">
    <location>
        <begin position="16"/>
        <end position="39"/>
    </location>
</feature>
<proteinExistence type="predicted"/>
<organism evidence="2 3">
    <name type="scientific">Ranatra chinensis</name>
    <dbReference type="NCBI Taxonomy" id="642074"/>
    <lineage>
        <taxon>Eukaryota</taxon>
        <taxon>Metazoa</taxon>
        <taxon>Ecdysozoa</taxon>
        <taxon>Arthropoda</taxon>
        <taxon>Hexapoda</taxon>
        <taxon>Insecta</taxon>
        <taxon>Pterygota</taxon>
        <taxon>Neoptera</taxon>
        <taxon>Paraneoptera</taxon>
        <taxon>Hemiptera</taxon>
        <taxon>Heteroptera</taxon>
        <taxon>Panheteroptera</taxon>
        <taxon>Nepomorpha</taxon>
        <taxon>Nepidae</taxon>
        <taxon>Ranatrinae</taxon>
        <taxon>Ranatra</taxon>
    </lineage>
</organism>
<evidence type="ECO:0000313" key="2">
    <source>
        <dbReference type="EMBL" id="KAL1139375.1"/>
    </source>
</evidence>
<evidence type="ECO:0000313" key="3">
    <source>
        <dbReference type="Proteomes" id="UP001558652"/>
    </source>
</evidence>
<accession>A0ABD0YU27</accession>
<reference evidence="2 3" key="1">
    <citation type="submission" date="2024-07" db="EMBL/GenBank/DDBJ databases">
        <title>Chromosome-level genome assembly of the water stick insect Ranatra chinensis (Heteroptera: Nepidae).</title>
        <authorList>
            <person name="Liu X."/>
        </authorList>
    </citation>
    <scope>NUCLEOTIDE SEQUENCE [LARGE SCALE GENOMIC DNA]</scope>
    <source>
        <strain evidence="2">Cailab_2021Rc</strain>
        <tissue evidence="2">Muscle</tissue>
    </source>
</reference>
<keyword evidence="3" id="KW-1185">Reference proteome</keyword>
<feature type="compositionally biased region" description="Acidic residues" evidence="1">
    <location>
        <begin position="17"/>
        <end position="32"/>
    </location>
</feature>
<comment type="caution">
    <text evidence="2">The sequence shown here is derived from an EMBL/GenBank/DDBJ whole genome shotgun (WGS) entry which is preliminary data.</text>
</comment>
<dbReference type="EMBL" id="JBFDAA010000002">
    <property type="protein sequence ID" value="KAL1139375.1"/>
    <property type="molecule type" value="Genomic_DNA"/>
</dbReference>
<evidence type="ECO:0000256" key="1">
    <source>
        <dbReference type="SAM" id="MobiDB-lite"/>
    </source>
</evidence>
<dbReference type="Proteomes" id="UP001558652">
    <property type="component" value="Unassembled WGS sequence"/>
</dbReference>
<protein>
    <submittedName>
        <fullName evidence="2">Uncharacterized protein</fullName>
    </submittedName>
</protein>
<name>A0ABD0YU27_9HEMI</name>